<feature type="domain" description="DUF1858" evidence="1">
    <location>
        <begin position="8"/>
        <end position="64"/>
    </location>
</feature>
<organism evidence="2 3">
    <name type="scientific">Lapidilactobacillus gannanensis</name>
    <dbReference type="NCBI Taxonomy" id="2486002"/>
    <lineage>
        <taxon>Bacteria</taxon>
        <taxon>Bacillati</taxon>
        <taxon>Bacillota</taxon>
        <taxon>Bacilli</taxon>
        <taxon>Lactobacillales</taxon>
        <taxon>Lactobacillaceae</taxon>
        <taxon>Lapidilactobacillus</taxon>
    </lineage>
</organism>
<name>A0ABW4BQ90_9LACO</name>
<evidence type="ECO:0000313" key="2">
    <source>
        <dbReference type="EMBL" id="MFD1411137.1"/>
    </source>
</evidence>
<accession>A0ABW4BQ90</accession>
<dbReference type="Pfam" id="PF08984">
    <property type="entry name" value="DUF1858"/>
    <property type="match status" value="1"/>
</dbReference>
<comment type="caution">
    <text evidence="2">The sequence shown here is derived from an EMBL/GenBank/DDBJ whole genome shotgun (WGS) entry which is preliminary data.</text>
</comment>
<proteinExistence type="predicted"/>
<evidence type="ECO:0000259" key="1">
    <source>
        <dbReference type="Pfam" id="PF08984"/>
    </source>
</evidence>
<dbReference type="InterPro" id="IPR038062">
    <property type="entry name" value="ScdA-like_N_sf"/>
</dbReference>
<keyword evidence="3" id="KW-1185">Reference proteome</keyword>
<evidence type="ECO:0000313" key="3">
    <source>
        <dbReference type="Proteomes" id="UP001597191"/>
    </source>
</evidence>
<gene>
    <name evidence="2" type="ORF">ACFQ4R_05920</name>
</gene>
<protein>
    <submittedName>
        <fullName evidence="2">DUF1858 domain-containing protein</fullName>
    </submittedName>
</protein>
<dbReference type="InterPro" id="IPR015077">
    <property type="entry name" value="DUF1858"/>
</dbReference>
<reference evidence="3" key="1">
    <citation type="journal article" date="2019" name="Int. J. Syst. Evol. Microbiol.">
        <title>The Global Catalogue of Microorganisms (GCM) 10K type strain sequencing project: providing services to taxonomists for standard genome sequencing and annotation.</title>
        <authorList>
            <consortium name="The Broad Institute Genomics Platform"/>
            <consortium name="The Broad Institute Genome Sequencing Center for Infectious Disease"/>
            <person name="Wu L."/>
            <person name="Ma J."/>
        </authorList>
    </citation>
    <scope>NUCLEOTIDE SEQUENCE [LARGE SCALE GENOMIC DNA]</scope>
    <source>
        <strain evidence="3">CCM 8937</strain>
    </source>
</reference>
<dbReference type="EMBL" id="JBHTOH010000036">
    <property type="protein sequence ID" value="MFD1411137.1"/>
    <property type="molecule type" value="Genomic_DNA"/>
</dbReference>
<dbReference type="Gene3D" id="1.10.3910.10">
    <property type="entry name" value="SP0561-like"/>
    <property type="match status" value="1"/>
</dbReference>
<sequence>MTMKKVSLDMTVYELVQQQPTIVPVMVALGLDGVTNPGLLQTAGRFMTLRKGAKMKSISISSLVKQLQQAGFEVVADDEK</sequence>
<dbReference type="Proteomes" id="UP001597191">
    <property type="component" value="Unassembled WGS sequence"/>
</dbReference>
<dbReference type="SUPFAM" id="SSF140683">
    <property type="entry name" value="SP0561-like"/>
    <property type="match status" value="1"/>
</dbReference>
<dbReference type="RefSeq" id="WP_225420186.1">
    <property type="nucleotide sequence ID" value="NZ_JBHTOH010000036.1"/>
</dbReference>